<gene>
    <name evidence="4" type="ORF">LSH36_55g07009</name>
</gene>
<dbReference type="GO" id="GO:0003729">
    <property type="term" value="F:mRNA binding"/>
    <property type="evidence" value="ECO:0007669"/>
    <property type="project" value="InterPro"/>
</dbReference>
<comment type="similarity">
    <text evidence="1">Belongs to the NCBP3 family.</text>
</comment>
<evidence type="ECO:0000256" key="3">
    <source>
        <dbReference type="SAM" id="MobiDB-lite"/>
    </source>
</evidence>
<dbReference type="AlphaFoldDB" id="A0AAD9NE99"/>
<comment type="caution">
    <text evidence="4">The sequence shown here is derived from an EMBL/GenBank/DDBJ whole genome shotgun (WGS) entry which is preliminary data.</text>
</comment>
<reference evidence="4" key="1">
    <citation type="journal article" date="2023" name="Mol. Biol. Evol.">
        <title>Third-Generation Sequencing Reveals the Adaptive Role of the Epigenome in Three Deep-Sea Polychaetes.</title>
        <authorList>
            <person name="Perez M."/>
            <person name="Aroh O."/>
            <person name="Sun Y."/>
            <person name="Lan Y."/>
            <person name="Juniper S.K."/>
            <person name="Young C.R."/>
            <person name="Angers B."/>
            <person name="Qian P.Y."/>
        </authorList>
    </citation>
    <scope>NUCLEOTIDE SEQUENCE</scope>
    <source>
        <strain evidence="4">P08H-3</strain>
    </source>
</reference>
<proteinExistence type="inferred from homology"/>
<protein>
    <recommendedName>
        <fullName evidence="2">Nuclear cap-binding protein subunit 3</fullName>
    </recommendedName>
</protein>
<dbReference type="GO" id="GO:0000340">
    <property type="term" value="F:RNA 7-methylguanosine cap binding"/>
    <property type="evidence" value="ECO:0007669"/>
    <property type="project" value="InterPro"/>
</dbReference>
<dbReference type="PANTHER" id="PTHR16291">
    <property type="entry name" value="NUCLEAR CAP-BINDING PROTEIN SUBUNIT 3"/>
    <property type="match status" value="1"/>
</dbReference>
<evidence type="ECO:0000313" key="5">
    <source>
        <dbReference type="Proteomes" id="UP001208570"/>
    </source>
</evidence>
<dbReference type="PANTHER" id="PTHR16291:SF0">
    <property type="entry name" value="NUCLEAR CAP-BINDING PROTEIN SUBUNIT 3"/>
    <property type="match status" value="1"/>
</dbReference>
<accession>A0AAD9NE99</accession>
<dbReference type="GO" id="GO:0005634">
    <property type="term" value="C:nucleus"/>
    <property type="evidence" value="ECO:0007669"/>
    <property type="project" value="TreeGrafter"/>
</dbReference>
<dbReference type="Proteomes" id="UP001208570">
    <property type="component" value="Unassembled WGS sequence"/>
</dbReference>
<organism evidence="4 5">
    <name type="scientific">Paralvinella palmiformis</name>
    <dbReference type="NCBI Taxonomy" id="53620"/>
    <lineage>
        <taxon>Eukaryota</taxon>
        <taxon>Metazoa</taxon>
        <taxon>Spiralia</taxon>
        <taxon>Lophotrochozoa</taxon>
        <taxon>Annelida</taxon>
        <taxon>Polychaeta</taxon>
        <taxon>Sedentaria</taxon>
        <taxon>Canalipalpata</taxon>
        <taxon>Terebellida</taxon>
        <taxon>Terebelliformia</taxon>
        <taxon>Alvinellidae</taxon>
        <taxon>Paralvinella</taxon>
    </lineage>
</organism>
<evidence type="ECO:0000313" key="4">
    <source>
        <dbReference type="EMBL" id="KAK2165086.1"/>
    </source>
</evidence>
<feature type="region of interest" description="Disordered" evidence="3">
    <location>
        <begin position="231"/>
        <end position="278"/>
    </location>
</feature>
<sequence length="278" mass="31695">MVSYQAGELDNDEKPIKVHSRKRYRIPAGKWRIGLPYMNKAGVIYMRFATKEDKKQRGAAQKSLYYRRYGNPNFGGMKGLISESRKRKIIASKYHQEELEAKKVVMKAKKVTDIPEETAFDKHLQDAVKPGLKSRLELRGSVLGVTNDEEVSETVVVEAQDEFINVEDELRVLLSESSPPPKKRSMRMYADDIEEELKKSRSSAPHFTESAIESRLKDARELVGDARSRITGRRLGQNTNSQVSAGDLRNILGRKRRQGDRGGRFSPSHQITVEFELE</sequence>
<dbReference type="EMBL" id="JAODUP010000055">
    <property type="protein sequence ID" value="KAK2165086.1"/>
    <property type="molecule type" value="Genomic_DNA"/>
</dbReference>
<evidence type="ECO:0000256" key="2">
    <source>
        <dbReference type="ARBA" id="ARBA00019876"/>
    </source>
</evidence>
<dbReference type="InterPro" id="IPR019416">
    <property type="entry name" value="NCBP3"/>
</dbReference>
<name>A0AAD9NE99_9ANNE</name>
<evidence type="ECO:0000256" key="1">
    <source>
        <dbReference type="ARBA" id="ARBA00006069"/>
    </source>
</evidence>
<keyword evidence="5" id="KW-1185">Reference proteome</keyword>